<dbReference type="EMBL" id="CABVHG010000006">
    <property type="protein sequence ID" value="VVM63101.1"/>
    <property type="molecule type" value="Genomic_DNA"/>
</dbReference>
<evidence type="ECO:0000313" key="3">
    <source>
        <dbReference type="Proteomes" id="UP000326595"/>
    </source>
</evidence>
<dbReference type="EMBL" id="OZ024668">
    <property type="protein sequence ID" value="CAK9890381.1"/>
    <property type="molecule type" value="Genomic_DNA"/>
</dbReference>
<sequence length="320" mass="34370">MTEYFAFNGDADGLCALQQLRLAQGSAGELVTGVKRDIGLVQRVRASRGDRVTVLDVAHDQNREAVARLLHGGASVRYFDHHFAGELPSHPGFESYINTAANVCTSSLVNDYLGGRHHRWAIVAAFGDGLAELGQALCEQYGVLPEQIEPLEQLGLYLNYNAYGESLGDLHFDPAALAEALKPFADPLDFIAGSAAFATLQRGYQADMAKAARLSAWREVTGAVLYRLPDAPWARRVMGVLVNQLRSQHPDQALALLGSNSDGGFTVSVRTSAQHPLAADGFCRRFASGGGRARAAGINHLPASEVTAFAEAFEEAFGWA</sequence>
<protein>
    <submittedName>
        <fullName evidence="2">Uncharacterized protein</fullName>
    </submittedName>
</protein>
<organism evidence="2">
    <name type="scientific">Pseudomonas fluorescens</name>
    <dbReference type="NCBI Taxonomy" id="294"/>
    <lineage>
        <taxon>Bacteria</taxon>
        <taxon>Pseudomonadati</taxon>
        <taxon>Pseudomonadota</taxon>
        <taxon>Gammaproteobacteria</taxon>
        <taxon>Pseudomonadales</taxon>
        <taxon>Pseudomonadaceae</taxon>
        <taxon>Pseudomonas</taxon>
    </lineage>
</organism>
<reference evidence="2" key="1">
    <citation type="submission" date="2019-09" db="EMBL/GenBank/DDBJ databases">
        <authorList>
            <person name="Chandra G."/>
            <person name="Truman W A."/>
        </authorList>
    </citation>
    <scope>NUCLEOTIDE SEQUENCE [LARGE SCALE GENOMIC DNA]</scope>
    <source>
        <strain evidence="2">PS652</strain>
    </source>
</reference>
<dbReference type="AlphaFoldDB" id="A0A5E6R5D7"/>
<dbReference type="InterPro" id="IPR038763">
    <property type="entry name" value="DHH_sf"/>
</dbReference>
<reference evidence="1 3" key="2">
    <citation type="submission" date="2024-03" db="EMBL/GenBank/DDBJ databases">
        <authorList>
            <person name="Alaster D. Moffat"/>
            <person name="Govind Chandra"/>
            <person name="Andrew W. Truman"/>
        </authorList>
    </citation>
    <scope>NUCLEOTIDE SEQUENCE [LARGE SCALE GENOMIC DNA]</scope>
    <source>
        <strain evidence="1">PS652</strain>
    </source>
</reference>
<dbReference type="SUPFAM" id="SSF64182">
    <property type="entry name" value="DHH phosphoesterases"/>
    <property type="match status" value="1"/>
</dbReference>
<proteinExistence type="predicted"/>
<evidence type="ECO:0000313" key="1">
    <source>
        <dbReference type="EMBL" id="CAK9890381.1"/>
    </source>
</evidence>
<accession>A0A5E6R5D7</accession>
<dbReference type="RefSeq" id="WP_038996238.1">
    <property type="nucleotide sequence ID" value="NZ_OZ024668.1"/>
</dbReference>
<name>A0A5E6R5D7_PSEFL</name>
<dbReference type="Proteomes" id="UP000326595">
    <property type="component" value="Chromosome"/>
</dbReference>
<evidence type="ECO:0000313" key="2">
    <source>
        <dbReference type="EMBL" id="VVM63101.1"/>
    </source>
</evidence>
<gene>
    <name evidence="2" type="ORF">PS652_01389</name>
    <name evidence="1" type="ORF">PS652_03225</name>
</gene>